<dbReference type="EMBL" id="MRCA01000001">
    <property type="protein sequence ID" value="OKH16168.1"/>
    <property type="molecule type" value="Genomic_DNA"/>
</dbReference>
<accession>A0A1U7H4E1</accession>
<evidence type="ECO:0000259" key="2">
    <source>
        <dbReference type="Pfam" id="PF12770"/>
    </source>
</evidence>
<dbReference type="RefSeq" id="WP_073554608.1">
    <property type="nucleotide sequence ID" value="NZ_MRCA01000001.1"/>
</dbReference>
<dbReference type="PANTHER" id="PTHR10098:SF108">
    <property type="entry name" value="TETRATRICOPEPTIDE REPEAT PROTEIN 28"/>
    <property type="match status" value="1"/>
</dbReference>
<evidence type="ECO:0000313" key="3">
    <source>
        <dbReference type="EMBL" id="OKH16168.1"/>
    </source>
</evidence>
<dbReference type="SUPFAM" id="SSF48452">
    <property type="entry name" value="TPR-like"/>
    <property type="match status" value="1"/>
</dbReference>
<dbReference type="OrthoDB" id="434769at2"/>
<dbReference type="InterPro" id="IPR019734">
    <property type="entry name" value="TPR_rpt"/>
</dbReference>
<protein>
    <recommendedName>
        <fullName evidence="2">CHAT domain-containing protein</fullName>
    </recommendedName>
</protein>
<dbReference type="InterPro" id="IPR011990">
    <property type="entry name" value="TPR-like_helical_dom_sf"/>
</dbReference>
<keyword evidence="4" id="KW-1185">Reference proteome</keyword>
<organism evidence="3 4">
    <name type="scientific">Fischerella major NIES-592</name>
    <dbReference type="NCBI Taxonomy" id="210994"/>
    <lineage>
        <taxon>Bacteria</taxon>
        <taxon>Bacillati</taxon>
        <taxon>Cyanobacteriota</taxon>
        <taxon>Cyanophyceae</taxon>
        <taxon>Nostocales</taxon>
        <taxon>Hapalosiphonaceae</taxon>
        <taxon>Fischerella</taxon>
    </lineage>
</organism>
<dbReference type="Pfam" id="PF13424">
    <property type="entry name" value="TPR_12"/>
    <property type="match status" value="2"/>
</dbReference>
<dbReference type="AlphaFoldDB" id="A0A1U7H4E1"/>
<dbReference type="PROSITE" id="PS51257">
    <property type="entry name" value="PROKAR_LIPOPROTEIN"/>
    <property type="match status" value="1"/>
</dbReference>
<dbReference type="PROSITE" id="PS50005">
    <property type="entry name" value="TPR"/>
    <property type="match status" value="2"/>
</dbReference>
<evidence type="ECO:0000313" key="4">
    <source>
        <dbReference type="Proteomes" id="UP000186391"/>
    </source>
</evidence>
<reference evidence="3 4" key="1">
    <citation type="submission" date="2016-11" db="EMBL/GenBank/DDBJ databases">
        <title>Draft Genome Sequences of Nine Cyanobacterial Strains from Diverse Habitats.</title>
        <authorList>
            <person name="Zhu T."/>
            <person name="Hou S."/>
            <person name="Lu X."/>
            <person name="Hess W.R."/>
        </authorList>
    </citation>
    <scope>NUCLEOTIDE SEQUENCE [LARGE SCALE GENOMIC DNA]</scope>
    <source>
        <strain evidence="3 4">NIES-592</strain>
    </source>
</reference>
<feature type="repeat" description="TPR" evidence="1">
    <location>
        <begin position="122"/>
        <end position="155"/>
    </location>
</feature>
<dbReference type="PANTHER" id="PTHR10098">
    <property type="entry name" value="RAPSYN-RELATED"/>
    <property type="match status" value="1"/>
</dbReference>
<proteinExistence type="predicted"/>
<name>A0A1U7H4E1_9CYAN</name>
<evidence type="ECO:0000256" key="1">
    <source>
        <dbReference type="PROSITE-ProRule" id="PRU00339"/>
    </source>
</evidence>
<sequence>MLYLLQRLVLIILCLTFLVSCDILAPQSPTTDTSTQRRTKEALQLQQQGLQQFNQGKLRQALATFTQALDIFKATEQRQGEITTLKYIAETYEKLRDYPKALDHYQQALIIAKETDNKTEEMEIFSHIGVIYYKTGVYGKAQELYQQALVMGKETNNMQAQAEILHQIASLLEAQQKPELAIAFYKQAINALEGMELDSQPSPPKQIQQLYTSRLKNTYRHLADLLLKQNRIVEAQVAIDSLKVQELDSYLNNVRDKAKTPQGVEYLQAEKRVVDKFNNEISLVVKQGKELSELQKIPEKDRTPQQETRRQELEAAQRETLKEFLAFSDSPEVMAHVQELNRATGGENLNPKILRRLQDFIKQLDINAVLLYPLILEDRLELVLVTPYTPPIRRSVAVKRQELNRTIEEFRKALENPPNDAKKPGQKLYSWLIQPIEPALKEANIKTIIYAPDGQLRYIPLAALYDGKEWLVQNYRVNNITALSLTDLQERPRNLKILAGAFTRGNYDIKVGKRTFKLGGLPFAGKEVENVTSAFPGSAKLINSEFTEQETVKVMSNFPILHFATHAAFVPGAPDESFILFGDGNAASFRDLRFWNLSNADLVVLSACETGLGGQLGDGIEILGFGYVMQEAGAKAAIASLWQVSDDGTQALMNAFYAALQQDKLSKVAALQKAQLSLLDGIYDHPYYWAGFILIGNGM</sequence>
<comment type="caution">
    <text evidence="3">The sequence shown here is derived from an EMBL/GenBank/DDBJ whole genome shotgun (WGS) entry which is preliminary data.</text>
</comment>
<feature type="domain" description="CHAT" evidence="2">
    <location>
        <begin position="423"/>
        <end position="697"/>
    </location>
</feature>
<dbReference type="Pfam" id="PF12770">
    <property type="entry name" value="CHAT"/>
    <property type="match status" value="1"/>
</dbReference>
<dbReference type="Gene3D" id="1.25.40.10">
    <property type="entry name" value="Tetratricopeptide repeat domain"/>
    <property type="match status" value="1"/>
</dbReference>
<keyword evidence="1" id="KW-0802">TPR repeat</keyword>
<gene>
    <name evidence="3" type="ORF">NIES592_00345</name>
</gene>
<dbReference type="Proteomes" id="UP000186391">
    <property type="component" value="Unassembled WGS sequence"/>
</dbReference>
<dbReference type="InterPro" id="IPR024983">
    <property type="entry name" value="CHAT_dom"/>
</dbReference>
<dbReference type="SMART" id="SM00028">
    <property type="entry name" value="TPR"/>
    <property type="match status" value="4"/>
</dbReference>
<feature type="repeat" description="TPR" evidence="1">
    <location>
        <begin position="82"/>
        <end position="115"/>
    </location>
</feature>